<accession>A0A2P5EW16</accession>
<proteinExistence type="predicted"/>
<gene>
    <name evidence="1" type="ORF">TorRG33x02_145390</name>
</gene>
<dbReference type="Proteomes" id="UP000237000">
    <property type="component" value="Unassembled WGS sequence"/>
</dbReference>
<name>A0A2P5EW16_TREOI</name>
<dbReference type="EMBL" id="JXTC01000091">
    <property type="protein sequence ID" value="PON89705.1"/>
    <property type="molecule type" value="Genomic_DNA"/>
</dbReference>
<organism evidence="1 2">
    <name type="scientific">Trema orientale</name>
    <name type="common">Charcoal tree</name>
    <name type="synonym">Celtis orientalis</name>
    <dbReference type="NCBI Taxonomy" id="63057"/>
    <lineage>
        <taxon>Eukaryota</taxon>
        <taxon>Viridiplantae</taxon>
        <taxon>Streptophyta</taxon>
        <taxon>Embryophyta</taxon>
        <taxon>Tracheophyta</taxon>
        <taxon>Spermatophyta</taxon>
        <taxon>Magnoliopsida</taxon>
        <taxon>eudicotyledons</taxon>
        <taxon>Gunneridae</taxon>
        <taxon>Pentapetalae</taxon>
        <taxon>rosids</taxon>
        <taxon>fabids</taxon>
        <taxon>Rosales</taxon>
        <taxon>Cannabaceae</taxon>
        <taxon>Trema</taxon>
    </lineage>
</organism>
<evidence type="ECO:0000313" key="1">
    <source>
        <dbReference type="EMBL" id="PON89705.1"/>
    </source>
</evidence>
<sequence>MLFAPYCGLPKSQQYMYSYLSYINIWSYMKYYNYFGFIII</sequence>
<protein>
    <submittedName>
        <fullName evidence="1">Uncharacterized protein</fullName>
    </submittedName>
</protein>
<dbReference type="AlphaFoldDB" id="A0A2P5EW16"/>
<comment type="caution">
    <text evidence="1">The sequence shown here is derived from an EMBL/GenBank/DDBJ whole genome shotgun (WGS) entry which is preliminary data.</text>
</comment>
<evidence type="ECO:0000313" key="2">
    <source>
        <dbReference type="Proteomes" id="UP000237000"/>
    </source>
</evidence>
<reference evidence="2" key="1">
    <citation type="submission" date="2016-06" db="EMBL/GenBank/DDBJ databases">
        <title>Parallel loss of symbiosis genes in relatives of nitrogen-fixing non-legume Parasponia.</title>
        <authorList>
            <person name="Van Velzen R."/>
            <person name="Holmer R."/>
            <person name="Bu F."/>
            <person name="Rutten L."/>
            <person name="Van Zeijl A."/>
            <person name="Liu W."/>
            <person name="Santuari L."/>
            <person name="Cao Q."/>
            <person name="Sharma T."/>
            <person name="Shen D."/>
            <person name="Roswanjaya Y."/>
            <person name="Wardhani T."/>
            <person name="Kalhor M.S."/>
            <person name="Jansen J."/>
            <person name="Van den Hoogen J."/>
            <person name="Gungor B."/>
            <person name="Hartog M."/>
            <person name="Hontelez J."/>
            <person name="Verver J."/>
            <person name="Yang W.-C."/>
            <person name="Schijlen E."/>
            <person name="Repin R."/>
            <person name="Schilthuizen M."/>
            <person name="Schranz E."/>
            <person name="Heidstra R."/>
            <person name="Miyata K."/>
            <person name="Fedorova E."/>
            <person name="Kohlen W."/>
            <person name="Bisseling T."/>
            <person name="Smit S."/>
            <person name="Geurts R."/>
        </authorList>
    </citation>
    <scope>NUCLEOTIDE SEQUENCE [LARGE SCALE GENOMIC DNA]</scope>
    <source>
        <strain evidence="2">cv. RG33-2</strain>
    </source>
</reference>
<dbReference type="InParanoid" id="A0A2P5EW16"/>
<keyword evidence="2" id="KW-1185">Reference proteome</keyword>